<dbReference type="PANTHER" id="PTHR10492">
    <property type="match status" value="1"/>
</dbReference>
<dbReference type="Pfam" id="PF14214">
    <property type="entry name" value="Helitron_like_N"/>
    <property type="match status" value="1"/>
</dbReference>
<feature type="domain" description="Helitron helicase-like" evidence="4">
    <location>
        <begin position="360"/>
        <end position="453"/>
    </location>
</feature>
<dbReference type="Pfam" id="PF21530">
    <property type="entry name" value="Pif1_2B_dom"/>
    <property type="match status" value="1"/>
</dbReference>
<feature type="domain" description="DNA helicase Pif1-like DEAD-box helicase" evidence="3">
    <location>
        <begin position="888"/>
        <end position="1014"/>
    </location>
</feature>
<comment type="catalytic activity">
    <reaction evidence="1">
        <text>ATP + H2O = ADP + phosphate + H(+)</text>
        <dbReference type="Rhea" id="RHEA:13065"/>
        <dbReference type="ChEBI" id="CHEBI:15377"/>
        <dbReference type="ChEBI" id="CHEBI:15378"/>
        <dbReference type="ChEBI" id="CHEBI:30616"/>
        <dbReference type="ChEBI" id="CHEBI:43474"/>
        <dbReference type="ChEBI" id="CHEBI:456216"/>
        <dbReference type="EC" id="5.6.2.3"/>
    </reaction>
</comment>
<dbReference type="Gene3D" id="3.40.50.300">
    <property type="entry name" value="P-loop containing nucleotide triphosphate hydrolases"/>
    <property type="match status" value="1"/>
</dbReference>
<feature type="region of interest" description="Disordered" evidence="2">
    <location>
        <begin position="1"/>
        <end position="39"/>
    </location>
</feature>
<dbReference type="Pfam" id="PF05970">
    <property type="entry name" value="PIF1"/>
    <property type="match status" value="1"/>
</dbReference>
<proteinExistence type="inferred from homology"/>
<feature type="region of interest" description="Disordered" evidence="2">
    <location>
        <begin position="74"/>
        <end position="95"/>
    </location>
</feature>
<feature type="compositionally biased region" description="Basic and acidic residues" evidence="2">
    <location>
        <begin position="1"/>
        <end position="14"/>
    </location>
</feature>
<protein>
    <recommendedName>
        <fullName evidence="1">ATP-dependent DNA helicase</fullName>
        <ecNumber evidence="1">5.6.2.3</ecNumber>
    </recommendedName>
</protein>
<evidence type="ECO:0000256" key="2">
    <source>
        <dbReference type="SAM" id="MobiDB-lite"/>
    </source>
</evidence>
<dbReference type="EC" id="5.6.2.3" evidence="1"/>
<reference evidence="6 7" key="1">
    <citation type="journal article" date="2022" name="Nat. Genet.">
        <title>Improved pea reference genome and pan-genome highlight genomic features and evolutionary characteristics.</title>
        <authorList>
            <person name="Yang T."/>
            <person name="Liu R."/>
            <person name="Luo Y."/>
            <person name="Hu S."/>
            <person name="Wang D."/>
            <person name="Wang C."/>
            <person name="Pandey M.K."/>
            <person name="Ge S."/>
            <person name="Xu Q."/>
            <person name="Li N."/>
            <person name="Li G."/>
            <person name="Huang Y."/>
            <person name="Saxena R.K."/>
            <person name="Ji Y."/>
            <person name="Li M."/>
            <person name="Yan X."/>
            <person name="He Y."/>
            <person name="Liu Y."/>
            <person name="Wang X."/>
            <person name="Xiang C."/>
            <person name="Varshney R.K."/>
            <person name="Ding H."/>
            <person name="Gao S."/>
            <person name="Zong X."/>
        </authorList>
    </citation>
    <scope>NUCLEOTIDE SEQUENCE [LARGE SCALE GENOMIC DNA]</scope>
    <source>
        <strain evidence="6 7">cv. Zhongwan 6</strain>
    </source>
</reference>
<dbReference type="InterPro" id="IPR025476">
    <property type="entry name" value="Helitron_helicase-like"/>
</dbReference>
<keyword evidence="1" id="KW-0067">ATP-binding</keyword>
<keyword evidence="1" id="KW-0233">DNA recombination</keyword>
<evidence type="ECO:0000256" key="1">
    <source>
        <dbReference type="RuleBase" id="RU363044"/>
    </source>
</evidence>
<organism evidence="6 7">
    <name type="scientific">Pisum sativum</name>
    <name type="common">Garden pea</name>
    <name type="synonym">Lathyrus oleraceus</name>
    <dbReference type="NCBI Taxonomy" id="3888"/>
    <lineage>
        <taxon>Eukaryota</taxon>
        <taxon>Viridiplantae</taxon>
        <taxon>Streptophyta</taxon>
        <taxon>Embryophyta</taxon>
        <taxon>Tracheophyta</taxon>
        <taxon>Spermatophyta</taxon>
        <taxon>Magnoliopsida</taxon>
        <taxon>eudicotyledons</taxon>
        <taxon>Gunneridae</taxon>
        <taxon>Pentapetalae</taxon>
        <taxon>rosids</taxon>
        <taxon>fabids</taxon>
        <taxon>Fabales</taxon>
        <taxon>Fabaceae</taxon>
        <taxon>Papilionoideae</taxon>
        <taxon>50 kb inversion clade</taxon>
        <taxon>NPAAA clade</taxon>
        <taxon>Hologalegina</taxon>
        <taxon>IRL clade</taxon>
        <taxon>Fabeae</taxon>
        <taxon>Lathyrus</taxon>
    </lineage>
</organism>
<dbReference type="InterPro" id="IPR010285">
    <property type="entry name" value="DNA_helicase_pif1-like_DEAD"/>
</dbReference>
<dbReference type="EMBL" id="JAMSHJ010000005">
    <property type="protein sequence ID" value="KAI5414260.1"/>
    <property type="molecule type" value="Genomic_DNA"/>
</dbReference>
<dbReference type="GO" id="GO:0005524">
    <property type="term" value="F:ATP binding"/>
    <property type="evidence" value="ECO:0007669"/>
    <property type="project" value="UniProtKB-KW"/>
</dbReference>
<dbReference type="PANTHER" id="PTHR10492:SF101">
    <property type="entry name" value="ATP-DEPENDENT DNA HELICASE"/>
    <property type="match status" value="1"/>
</dbReference>
<feature type="compositionally biased region" description="Polar residues" evidence="2">
    <location>
        <begin position="26"/>
        <end position="39"/>
    </location>
</feature>
<feature type="domain" description="DNA helicase Pif1-like 2B" evidence="5">
    <location>
        <begin position="1143"/>
        <end position="1186"/>
    </location>
</feature>
<dbReference type="GO" id="GO:0006281">
    <property type="term" value="P:DNA repair"/>
    <property type="evidence" value="ECO:0007669"/>
    <property type="project" value="UniProtKB-KW"/>
</dbReference>
<comment type="caution">
    <text evidence="6">The sequence shown here is derived from an EMBL/GenBank/DDBJ whole genome shotgun (WGS) entry which is preliminary data.</text>
</comment>
<keyword evidence="1" id="KW-0234">DNA repair</keyword>
<dbReference type="GO" id="GO:0043139">
    <property type="term" value="F:5'-3' DNA helicase activity"/>
    <property type="evidence" value="ECO:0007669"/>
    <property type="project" value="UniProtKB-EC"/>
</dbReference>
<dbReference type="GO" id="GO:0016787">
    <property type="term" value="F:hydrolase activity"/>
    <property type="evidence" value="ECO:0007669"/>
    <property type="project" value="UniProtKB-KW"/>
</dbReference>
<evidence type="ECO:0000259" key="3">
    <source>
        <dbReference type="Pfam" id="PF05970"/>
    </source>
</evidence>
<comment type="cofactor">
    <cofactor evidence="1">
        <name>Mg(2+)</name>
        <dbReference type="ChEBI" id="CHEBI:18420"/>
    </cofactor>
</comment>
<evidence type="ECO:0000259" key="4">
    <source>
        <dbReference type="Pfam" id="PF14214"/>
    </source>
</evidence>
<gene>
    <name evidence="6" type="ORF">KIW84_058406</name>
</gene>
<keyword evidence="1" id="KW-0378">Hydrolase</keyword>
<comment type="similarity">
    <text evidence="1">Belongs to the helicase family.</text>
</comment>
<dbReference type="InterPro" id="IPR049163">
    <property type="entry name" value="Pif1-like_2B_dom"/>
</dbReference>
<sequence>MSNEQRENNLSRRRENYRRRKEQEKQAQTSCPINSQSRVPFQNFTNMTFPRSHFQGTHDSEADPSRITHVNDVALDRNCTSPNQRNNTSQSDTDDMDVDEALEDAVISYVNMDARENGALSRRPQESGHAFRAKHNIARNFKNNMMMAKSQLPHPFTCRHCNARLFHHESRDTCCNGGKVDENILASGRGIYTFRAQGAFYHNIGGFYPNEGVRPRFLQLYIYDTDNELHNRMQENLQLHQNVVHKLQKMLHQFNPFVIRFKQLSILPNISECSLILKERPSNHYQYNLPTAEQVAEIIVGCDADSMDYGRDINVIRYDGNLKKVQETKGYYDPLQYPVLFPFGTHGWDINTTNCNGRRIRPNDQSMLLNAGRLLQQYVVDNYVKIESGRLRWIKEHQSDIRSELYQGLHDALHVGETNAENIGKRTILPSSFVGGRRDMTQRYEDGMAIVLNGGVLGKVKSYMYVTEFQKRGLPHVHMLLVLESNDKLRDPKDYDSVVRAEIPKLECEPQLHEAVVRHMIHGPCGIINRKSPCMKDGHCKKRYPKQFLDETRQGTDSYPEYRRRFDESVSLGRDRFVDNIWVVPYNPWLLIKFIKDHTWMKFSNMLMQDGFVLPRHYGKYSDSLFTDYILRLKDCRSTCRTAIKCVFYDHQQIANVLNNERNSKTMLTQFFALNLRDPQAKKYLYREIPEHYCWNKRGMEWHRRRSTRKVIGRIYTVSPSKGDKFYLRLLLSHVTGPTSWEYLLTNNGMTFSTFKKSAEDRGFLEIDHSIRDCLVEATSLRMPYALRRLFVTILIFCEPTDVRGLWNEFFTHMVEDYQTTNNAVESDLTNMLLKDLNELLNLHGKKIDDYDLPSLPPNTMDSGAVPSIIQEELAIDIPNEDIESIAKLNNDQMIAFNTIMNVIVQKHSGVFFVDGPGGTGKTFLYRTLMASLRSRGEIILATASSGIAATLLPGGRTAHSRFKIPIDIQPSSICGIEKQKDLANLIRVAAAIIWDEALMTNKNCLEALDRSLQSHLWNHTKILHLRQNMRSLHDQEFVEFLIRIGDGVEPTKLDDMVRLPLHIAIPWEGEHSIQVLIQHIFPNLELHGWDASYMVQRAILTPTNDDVQKLNDMIIDQFPGEEHNLLSFDEVEGDNHNLYQQEFLNSIAQGSLPPHILKIKKDAPLMLLRNLDPRYGLCNGTRLLCRGLFMNMLDMEILTGSNAGKRAFLPRIKIKTSASDGLPFILNRK</sequence>
<keyword evidence="1" id="KW-0547">Nucleotide-binding</keyword>
<dbReference type="Gramene" id="Psat05G0840600-T1">
    <property type="protein sequence ID" value="KAI5414260.1"/>
    <property type="gene ID" value="KIW84_058406"/>
</dbReference>
<keyword evidence="1" id="KW-0227">DNA damage</keyword>
<dbReference type="SUPFAM" id="SSF52540">
    <property type="entry name" value="P-loop containing nucleoside triphosphate hydrolases"/>
    <property type="match status" value="2"/>
</dbReference>
<dbReference type="InterPro" id="IPR027417">
    <property type="entry name" value="P-loop_NTPase"/>
</dbReference>
<keyword evidence="7" id="KW-1185">Reference proteome</keyword>
<name>A0A9D5AQ77_PEA</name>
<dbReference type="Proteomes" id="UP001058974">
    <property type="component" value="Chromosome 5"/>
</dbReference>
<evidence type="ECO:0000313" key="7">
    <source>
        <dbReference type="Proteomes" id="UP001058974"/>
    </source>
</evidence>
<feature type="compositionally biased region" description="Polar residues" evidence="2">
    <location>
        <begin position="78"/>
        <end position="91"/>
    </location>
</feature>
<dbReference type="GO" id="GO:0006310">
    <property type="term" value="P:DNA recombination"/>
    <property type="evidence" value="ECO:0007669"/>
    <property type="project" value="UniProtKB-KW"/>
</dbReference>
<dbReference type="GO" id="GO:0000723">
    <property type="term" value="P:telomere maintenance"/>
    <property type="evidence" value="ECO:0007669"/>
    <property type="project" value="InterPro"/>
</dbReference>
<dbReference type="AlphaFoldDB" id="A0A9D5AQ77"/>
<evidence type="ECO:0000313" key="6">
    <source>
        <dbReference type="EMBL" id="KAI5414260.1"/>
    </source>
</evidence>
<keyword evidence="1" id="KW-0347">Helicase</keyword>
<accession>A0A9D5AQ77</accession>
<evidence type="ECO:0000259" key="5">
    <source>
        <dbReference type="Pfam" id="PF21530"/>
    </source>
</evidence>